<dbReference type="InterPro" id="IPR051052">
    <property type="entry name" value="Diverse_substrate_MTase"/>
</dbReference>
<proteinExistence type="inferred from homology"/>
<evidence type="ECO:0000259" key="4">
    <source>
        <dbReference type="Pfam" id="PF08241"/>
    </source>
</evidence>
<keyword evidence="3" id="KW-0808">Transferase</keyword>
<protein>
    <submittedName>
        <fullName evidence="5">Class I SAM-dependent methyltransferase</fullName>
    </submittedName>
</protein>
<dbReference type="InterPro" id="IPR029063">
    <property type="entry name" value="SAM-dependent_MTases_sf"/>
</dbReference>
<dbReference type="InterPro" id="IPR013216">
    <property type="entry name" value="Methyltransf_11"/>
</dbReference>
<dbReference type="CDD" id="cd02440">
    <property type="entry name" value="AdoMet_MTases"/>
    <property type="match status" value="1"/>
</dbReference>
<comment type="similarity">
    <text evidence="1">Belongs to the methyltransferase superfamily.</text>
</comment>
<dbReference type="GO" id="GO:0008757">
    <property type="term" value="F:S-adenosylmethionine-dependent methyltransferase activity"/>
    <property type="evidence" value="ECO:0007669"/>
    <property type="project" value="InterPro"/>
</dbReference>
<evidence type="ECO:0000313" key="5">
    <source>
        <dbReference type="EMBL" id="MBM3222987.1"/>
    </source>
</evidence>
<evidence type="ECO:0000256" key="2">
    <source>
        <dbReference type="ARBA" id="ARBA00022603"/>
    </source>
</evidence>
<dbReference type="GO" id="GO:0032259">
    <property type="term" value="P:methylation"/>
    <property type="evidence" value="ECO:0007669"/>
    <property type="project" value="UniProtKB-KW"/>
</dbReference>
<dbReference type="EMBL" id="VGLS01000080">
    <property type="protein sequence ID" value="MBM3222987.1"/>
    <property type="molecule type" value="Genomic_DNA"/>
</dbReference>
<evidence type="ECO:0000256" key="1">
    <source>
        <dbReference type="ARBA" id="ARBA00008361"/>
    </source>
</evidence>
<accession>A0A938AZU4</accession>
<dbReference type="PANTHER" id="PTHR44942">
    <property type="entry name" value="METHYLTRANSF_11 DOMAIN-CONTAINING PROTEIN"/>
    <property type="match status" value="1"/>
</dbReference>
<reference evidence="5" key="1">
    <citation type="submission" date="2019-03" db="EMBL/GenBank/DDBJ databases">
        <title>Lake Tanganyika Metagenome-Assembled Genomes (MAGs).</title>
        <authorList>
            <person name="Tran P."/>
        </authorList>
    </citation>
    <scope>NUCLEOTIDE SEQUENCE</scope>
    <source>
        <strain evidence="5">K_DeepCast_65m_m2_066</strain>
    </source>
</reference>
<dbReference type="SUPFAM" id="SSF53335">
    <property type="entry name" value="S-adenosyl-L-methionine-dependent methyltransferases"/>
    <property type="match status" value="1"/>
</dbReference>
<keyword evidence="2 5" id="KW-0489">Methyltransferase</keyword>
<organism evidence="5 6">
    <name type="scientific">Tectimicrobiota bacterium</name>
    <dbReference type="NCBI Taxonomy" id="2528274"/>
    <lineage>
        <taxon>Bacteria</taxon>
        <taxon>Pseudomonadati</taxon>
        <taxon>Nitrospinota/Tectimicrobiota group</taxon>
        <taxon>Candidatus Tectimicrobiota</taxon>
    </lineage>
</organism>
<dbReference type="Proteomes" id="UP000712673">
    <property type="component" value="Unassembled WGS sequence"/>
</dbReference>
<dbReference type="PANTHER" id="PTHR44942:SF4">
    <property type="entry name" value="METHYLTRANSFERASE TYPE 11 DOMAIN-CONTAINING PROTEIN"/>
    <property type="match status" value="1"/>
</dbReference>
<dbReference type="AlphaFoldDB" id="A0A938AZU4"/>
<dbReference type="Pfam" id="PF08241">
    <property type="entry name" value="Methyltransf_11"/>
    <property type="match status" value="1"/>
</dbReference>
<sequence>MTTVDKKAQVQQFYGAHASAYTTSTVHAQGPSLERLVTQVAPKGHEFVLDVATGTGHNALSFAPHVRQVIGLDLTAPMLAEACGLAQKRALHNVRFFQGDSERLPFADASFDVVTCRVAPHHFPDVASAIREMARVCRPEGCIALVDNITPEDAEACAYINAWETVRDPSHHWAYPLSQWRQFFQQAGLLITYENISPKPMEFVSWATRMGISEAAVATVRHDLFEAPAIPRAWLQPRLEGEHEYFDLTEALFIARKA</sequence>
<comment type="caution">
    <text evidence="5">The sequence shown here is derived from an EMBL/GenBank/DDBJ whole genome shotgun (WGS) entry which is preliminary data.</text>
</comment>
<evidence type="ECO:0000313" key="6">
    <source>
        <dbReference type="Proteomes" id="UP000712673"/>
    </source>
</evidence>
<feature type="domain" description="Methyltransferase type 11" evidence="4">
    <location>
        <begin position="49"/>
        <end position="144"/>
    </location>
</feature>
<gene>
    <name evidence="5" type="ORF">FJZ47_04170</name>
</gene>
<evidence type="ECO:0000256" key="3">
    <source>
        <dbReference type="ARBA" id="ARBA00022679"/>
    </source>
</evidence>
<name>A0A938AZU4_UNCTE</name>
<dbReference type="Gene3D" id="3.40.50.150">
    <property type="entry name" value="Vaccinia Virus protein VP39"/>
    <property type="match status" value="1"/>
</dbReference>